<dbReference type="EMBL" id="JABANP010000217">
    <property type="protein sequence ID" value="KAF4686563.1"/>
    <property type="molecule type" value="Genomic_DNA"/>
</dbReference>
<feature type="transmembrane region" description="Helical" evidence="10">
    <location>
        <begin position="101"/>
        <end position="119"/>
    </location>
</feature>
<comment type="subcellular location">
    <subcellularLocation>
        <location evidence="1">Membrane</location>
        <topology evidence="1">Multi-pass membrane protein</topology>
    </subcellularLocation>
</comment>
<evidence type="ECO:0000313" key="11">
    <source>
        <dbReference type="EMBL" id="KAF4686563.1"/>
    </source>
</evidence>
<evidence type="ECO:0000313" key="13">
    <source>
        <dbReference type="Proteomes" id="UP000541610"/>
    </source>
</evidence>
<keyword evidence="4 10" id="KW-0812">Transmembrane</keyword>
<evidence type="ECO:0000256" key="9">
    <source>
        <dbReference type="SAM" id="MobiDB-lite"/>
    </source>
</evidence>
<evidence type="ECO:0000256" key="7">
    <source>
        <dbReference type="ARBA" id="ARBA00023136"/>
    </source>
</evidence>
<dbReference type="PANTHER" id="PTHR31086">
    <property type="entry name" value="ALUMINUM-ACTIVATED MALATE TRANSPORTER 10"/>
    <property type="match status" value="1"/>
</dbReference>
<dbReference type="GO" id="GO:0015743">
    <property type="term" value="P:malate transport"/>
    <property type="evidence" value="ECO:0007669"/>
    <property type="project" value="InterPro"/>
</dbReference>
<feature type="transmembrane region" description="Helical" evidence="10">
    <location>
        <begin position="521"/>
        <end position="542"/>
    </location>
</feature>
<feature type="transmembrane region" description="Helical" evidence="10">
    <location>
        <begin position="47"/>
        <end position="64"/>
    </location>
</feature>
<dbReference type="Pfam" id="PF11744">
    <property type="entry name" value="ALMT"/>
    <property type="match status" value="1"/>
</dbReference>
<keyword evidence="6" id="KW-0406">Ion transport</keyword>
<keyword evidence="14" id="KW-1185">Reference proteome</keyword>
<feature type="transmembrane region" description="Helical" evidence="10">
    <location>
        <begin position="131"/>
        <end position="150"/>
    </location>
</feature>
<dbReference type="Proteomes" id="UP000553632">
    <property type="component" value="Unassembled WGS sequence"/>
</dbReference>
<evidence type="ECO:0000256" key="2">
    <source>
        <dbReference type="ARBA" id="ARBA00007079"/>
    </source>
</evidence>
<dbReference type="GO" id="GO:0016020">
    <property type="term" value="C:membrane"/>
    <property type="evidence" value="ECO:0007669"/>
    <property type="project" value="UniProtKB-SubCell"/>
</dbReference>
<name>A0A7J6RSF7_PEROL</name>
<feature type="transmembrane region" description="Helical" evidence="10">
    <location>
        <begin position="76"/>
        <end position="95"/>
    </location>
</feature>
<evidence type="ECO:0000256" key="6">
    <source>
        <dbReference type="ARBA" id="ARBA00023065"/>
    </source>
</evidence>
<feature type="transmembrane region" description="Helical" evidence="10">
    <location>
        <begin position="447"/>
        <end position="467"/>
    </location>
</feature>
<accession>A0A7J6RSF7</accession>
<feature type="transmembrane region" description="Helical" evidence="10">
    <location>
        <begin position="423"/>
        <end position="441"/>
    </location>
</feature>
<evidence type="ECO:0000313" key="14">
    <source>
        <dbReference type="Proteomes" id="UP000553632"/>
    </source>
</evidence>
<evidence type="ECO:0000256" key="8">
    <source>
        <dbReference type="ARBA" id="ARBA00023303"/>
    </source>
</evidence>
<evidence type="ECO:0000256" key="5">
    <source>
        <dbReference type="ARBA" id="ARBA00022989"/>
    </source>
</evidence>
<dbReference type="GO" id="GO:0034220">
    <property type="term" value="P:monoatomic ion transmembrane transport"/>
    <property type="evidence" value="ECO:0007669"/>
    <property type="project" value="UniProtKB-KW"/>
</dbReference>
<comment type="caution">
    <text evidence="12">The sequence shown here is derived from an EMBL/GenBank/DDBJ whole genome shotgun (WGS) entry which is preliminary data.</text>
</comment>
<protein>
    <recommendedName>
        <fullName evidence="15">Aluminum-activated malate transporter 1</fullName>
    </recommendedName>
</protein>
<evidence type="ECO:0008006" key="15">
    <source>
        <dbReference type="Google" id="ProtNLM"/>
    </source>
</evidence>
<feature type="transmembrane region" description="Helical" evidence="10">
    <location>
        <begin position="474"/>
        <end position="492"/>
    </location>
</feature>
<evidence type="ECO:0000256" key="4">
    <source>
        <dbReference type="ARBA" id="ARBA00022692"/>
    </source>
</evidence>
<dbReference type="Proteomes" id="UP000541610">
    <property type="component" value="Unassembled WGS sequence"/>
</dbReference>
<keyword evidence="8" id="KW-0407">Ion channel</keyword>
<evidence type="ECO:0000313" key="12">
    <source>
        <dbReference type="EMBL" id="KAF4723668.1"/>
    </source>
</evidence>
<evidence type="ECO:0000256" key="10">
    <source>
        <dbReference type="SAM" id="Phobius"/>
    </source>
</evidence>
<evidence type="ECO:0000256" key="3">
    <source>
        <dbReference type="ARBA" id="ARBA00022448"/>
    </source>
</evidence>
<feature type="transmembrane region" description="Helical" evidence="10">
    <location>
        <begin position="156"/>
        <end position="177"/>
    </location>
</feature>
<proteinExistence type="inferred from homology"/>
<feature type="transmembrane region" description="Helical" evidence="10">
    <location>
        <begin position="12"/>
        <end position="41"/>
    </location>
</feature>
<sequence length="831" mass="93150">MLKRHQVTRPATIPLSVIYCAILASIVCAVAAIPFIVMSYYHPWYEYYLVIAPIWAVFAVQLGYEPCRRFCLKVISGAWLGYGLGALVHAIIAALDPPDEYHRLWSIVLNIPFTLFICMGHRASPCKLRELWLAEAALIMNCSPVAFYVFHPYLDGLVFTTASTYGAVVAMVIMRILKAFNALPRGGPSRLETFASTVAEVYDVFCTFFTSANKHPALIDQTYAQLVEQCRELSALPIPPELKNTMWRMSGFLISIKEAMSGGPFDDTMIDLLWRPLAVDILDLRSEAAVMLRACFDSTTPAAVENDNVGDLSRKCFEKVLKNQLACEELLGTSFSDHDELMRFRFGMGNMLYFASEVQAFHDALSKLRSQKKNKERLPIMELLFGPMYEFVDFLRDWWKKPFFVGLEEDPSIWHKMKFSVRYMLSITIGSLLLRAGALYSLLLEAHSLWCILGVQVASLPTAGATLVRGTHRVIGTILGCIIGMLCLWVNAHSVSSMVVEMLIISFFCKMVQLSNEAIGYASLVTFLTWLIVCMGLSFTMYDDELGDMMIVSAWRSALTLGGVIFGSIFSCVVVPSYASYRLRLSSAFAIENSTKEVEKAMAQLVDVYTQPEGEVEDNRAEFSALSFKLLGERLSLLNDSRAEVLVYGPVGIIPRLVESMIHSELEISKMNRCAIILHNALVKTSLSPKDREDGLLSKVLPPLKEIEAALTLARMRVVDKIRNDTRSRRITINEDVNVAVQKCFDAFFAARRADLDEAKDWSEPLSEKLDSGGARAFFLMYALKLFSEQWTVLETRLFGCHVPVEMIPRSRAPSISHPRSRALSRSASQG</sequence>
<keyword evidence="3" id="KW-0813">Transport</keyword>
<reference evidence="13 14" key="1">
    <citation type="submission" date="2020-04" db="EMBL/GenBank/DDBJ databases">
        <title>Perkinsus olseni comparative genomics.</title>
        <authorList>
            <person name="Bogema D.R."/>
        </authorList>
    </citation>
    <scope>NUCLEOTIDE SEQUENCE [LARGE SCALE GENOMIC DNA]</scope>
    <source>
        <strain evidence="11">00978-12</strain>
        <strain evidence="12 14">ATCC PRA-207</strain>
    </source>
</reference>
<gene>
    <name evidence="11" type="ORF">FOZ60_005070</name>
    <name evidence="12" type="ORF">FOZ63_021010</name>
</gene>
<dbReference type="InterPro" id="IPR020966">
    <property type="entry name" value="ALMT"/>
</dbReference>
<dbReference type="EMBL" id="JABANO010023364">
    <property type="protein sequence ID" value="KAF4723668.1"/>
    <property type="molecule type" value="Genomic_DNA"/>
</dbReference>
<feature type="region of interest" description="Disordered" evidence="9">
    <location>
        <begin position="812"/>
        <end position="831"/>
    </location>
</feature>
<keyword evidence="7 10" id="KW-0472">Membrane</keyword>
<organism evidence="12 14">
    <name type="scientific">Perkinsus olseni</name>
    <name type="common">Perkinsus atlanticus</name>
    <dbReference type="NCBI Taxonomy" id="32597"/>
    <lineage>
        <taxon>Eukaryota</taxon>
        <taxon>Sar</taxon>
        <taxon>Alveolata</taxon>
        <taxon>Perkinsozoa</taxon>
        <taxon>Perkinsea</taxon>
        <taxon>Perkinsida</taxon>
        <taxon>Perkinsidae</taxon>
        <taxon>Perkinsus</taxon>
    </lineage>
</organism>
<dbReference type="AlphaFoldDB" id="A0A7J6RSF7"/>
<dbReference type="OrthoDB" id="68611at2759"/>
<evidence type="ECO:0000256" key="1">
    <source>
        <dbReference type="ARBA" id="ARBA00004141"/>
    </source>
</evidence>
<keyword evidence="5 10" id="KW-1133">Transmembrane helix</keyword>
<feature type="transmembrane region" description="Helical" evidence="10">
    <location>
        <begin position="554"/>
        <end position="579"/>
    </location>
</feature>
<comment type="similarity">
    <text evidence="2">Belongs to the aromatic acid exporter (TC 2.A.85) family.</text>
</comment>